<dbReference type="Proteomes" id="UP000230405">
    <property type="component" value="Unassembled WGS sequence"/>
</dbReference>
<keyword evidence="1" id="KW-1133">Transmembrane helix</keyword>
<proteinExistence type="predicted"/>
<keyword evidence="1" id="KW-0472">Membrane</keyword>
<feature type="transmembrane region" description="Helical" evidence="1">
    <location>
        <begin position="68"/>
        <end position="85"/>
    </location>
</feature>
<feature type="transmembrane region" description="Helical" evidence="1">
    <location>
        <begin position="6"/>
        <end position="22"/>
    </location>
</feature>
<comment type="caution">
    <text evidence="2">The sequence shown here is derived from an EMBL/GenBank/DDBJ whole genome shotgun (WGS) entry which is preliminary data.</text>
</comment>
<feature type="transmembrane region" description="Helical" evidence="1">
    <location>
        <begin position="31"/>
        <end position="48"/>
    </location>
</feature>
<dbReference type="Pfam" id="PF10066">
    <property type="entry name" value="DUF2304"/>
    <property type="match status" value="1"/>
</dbReference>
<evidence type="ECO:0008006" key="4">
    <source>
        <dbReference type="Google" id="ProtNLM"/>
    </source>
</evidence>
<dbReference type="AlphaFoldDB" id="A0A2M7VGF7"/>
<organism evidence="2 3">
    <name type="scientific">Candidatus Komeilibacteria bacterium CG_4_10_14_0_2_um_filter_37_10</name>
    <dbReference type="NCBI Taxonomy" id="1974470"/>
    <lineage>
        <taxon>Bacteria</taxon>
        <taxon>Candidatus Komeiliibacteriota</taxon>
    </lineage>
</organism>
<evidence type="ECO:0000313" key="3">
    <source>
        <dbReference type="Proteomes" id="UP000230405"/>
    </source>
</evidence>
<accession>A0A2M7VGF7</accession>
<evidence type="ECO:0000256" key="1">
    <source>
        <dbReference type="SAM" id="Phobius"/>
    </source>
</evidence>
<keyword evidence="1" id="KW-0812">Transmembrane</keyword>
<dbReference type="InterPro" id="IPR019277">
    <property type="entry name" value="DUF2304"/>
</dbReference>
<sequence length="117" mass="13821">MILSLIISLLGIYSIVSFYWKLKNGKINRQYFTWWLFFWLVVIILFWWPNISSGVANYLGIGRGADFVLYISVLLLFYSQFKLYLQLNKLMNNQAVIVQQLAINQAKDHEKSISNHR</sequence>
<protein>
    <recommendedName>
        <fullName evidence="4">DUF2304 domain-containing protein</fullName>
    </recommendedName>
</protein>
<name>A0A2M7VGF7_9BACT</name>
<gene>
    <name evidence="2" type="ORF">COX77_00380</name>
</gene>
<reference evidence="3" key="1">
    <citation type="submission" date="2017-09" db="EMBL/GenBank/DDBJ databases">
        <title>Depth-based differentiation of microbial function through sediment-hosted aquifers and enrichment of novel symbionts in the deep terrestrial subsurface.</title>
        <authorList>
            <person name="Probst A.J."/>
            <person name="Ladd B."/>
            <person name="Jarett J.K."/>
            <person name="Geller-Mcgrath D.E."/>
            <person name="Sieber C.M.K."/>
            <person name="Emerson J.B."/>
            <person name="Anantharaman K."/>
            <person name="Thomas B.C."/>
            <person name="Malmstrom R."/>
            <person name="Stieglmeier M."/>
            <person name="Klingl A."/>
            <person name="Woyke T."/>
            <person name="Ryan C.M."/>
            <person name="Banfield J.F."/>
        </authorList>
    </citation>
    <scope>NUCLEOTIDE SEQUENCE [LARGE SCALE GENOMIC DNA]</scope>
</reference>
<dbReference type="EMBL" id="PFPO01000009">
    <property type="protein sequence ID" value="PIZ99819.1"/>
    <property type="molecule type" value="Genomic_DNA"/>
</dbReference>
<evidence type="ECO:0000313" key="2">
    <source>
        <dbReference type="EMBL" id="PIZ99819.1"/>
    </source>
</evidence>